<evidence type="ECO:0000313" key="3">
    <source>
        <dbReference type="Proteomes" id="UP000661649"/>
    </source>
</evidence>
<feature type="transmembrane region" description="Helical" evidence="1">
    <location>
        <begin position="44"/>
        <end position="62"/>
    </location>
</feature>
<feature type="transmembrane region" description="Helical" evidence="1">
    <location>
        <begin position="7"/>
        <end position="32"/>
    </location>
</feature>
<reference evidence="2 3" key="1">
    <citation type="submission" date="2020-08" db="EMBL/GenBank/DDBJ databases">
        <title>Genome public.</title>
        <authorList>
            <person name="Liu C."/>
            <person name="Sun Q."/>
        </authorList>
    </citation>
    <scope>NUCLEOTIDE SEQUENCE [LARGE SCALE GENOMIC DNA]</scope>
    <source>
        <strain evidence="2 3">3_YM_SP_D4_24.mj</strain>
    </source>
</reference>
<dbReference type="RefSeq" id="WP_187558798.1">
    <property type="nucleotide sequence ID" value="NZ_JACRTP010000004.1"/>
</dbReference>
<keyword evidence="1" id="KW-0812">Transmembrane</keyword>
<comment type="caution">
    <text evidence="2">The sequence shown here is derived from an EMBL/GenBank/DDBJ whole genome shotgun (WGS) entry which is preliminary data.</text>
</comment>
<dbReference type="EMBL" id="JACRTP010000004">
    <property type="protein sequence ID" value="MBC8629035.1"/>
    <property type="molecule type" value="Genomic_DNA"/>
</dbReference>
<accession>A0ABR7PC83</accession>
<feature type="transmembrane region" description="Helical" evidence="1">
    <location>
        <begin position="112"/>
        <end position="134"/>
    </location>
</feature>
<name>A0ABR7PC83_9FIRM</name>
<dbReference type="Proteomes" id="UP000661649">
    <property type="component" value="Unassembled WGS sequence"/>
</dbReference>
<evidence type="ECO:0000313" key="2">
    <source>
        <dbReference type="EMBL" id="MBC8629035.1"/>
    </source>
</evidence>
<keyword evidence="1" id="KW-0472">Membrane</keyword>
<keyword evidence="3" id="KW-1185">Reference proteome</keyword>
<protein>
    <submittedName>
        <fullName evidence="2">Uncharacterized protein</fullName>
    </submittedName>
</protein>
<feature type="transmembrane region" description="Helical" evidence="1">
    <location>
        <begin position="74"/>
        <end position="92"/>
    </location>
</feature>
<gene>
    <name evidence="2" type="ORF">H8712_10515</name>
</gene>
<sequence>MKKSNKALSIIISIIYAAVAVEWIISIVLQYLKIKSGFSPAAEILYFVPAVLMLIIADLEIYRLVKGKYKVLDSVLFLILPFVMCISAFVLAPGIVDSNGAYHVSIISSVSLMYFVKDLVAIVAGLVALVLAVIKRKTEK</sequence>
<proteinExistence type="predicted"/>
<evidence type="ECO:0000256" key="1">
    <source>
        <dbReference type="SAM" id="Phobius"/>
    </source>
</evidence>
<organism evidence="2 3">
    <name type="scientific">Blautia stercoris</name>
    <dbReference type="NCBI Taxonomy" id="871664"/>
    <lineage>
        <taxon>Bacteria</taxon>
        <taxon>Bacillati</taxon>
        <taxon>Bacillota</taxon>
        <taxon>Clostridia</taxon>
        <taxon>Lachnospirales</taxon>
        <taxon>Lachnospiraceae</taxon>
        <taxon>Blautia</taxon>
    </lineage>
</organism>
<keyword evidence="1" id="KW-1133">Transmembrane helix</keyword>